<proteinExistence type="predicted"/>
<protein>
    <submittedName>
        <fullName evidence="1">Uncharacterized protein</fullName>
    </submittedName>
</protein>
<evidence type="ECO:0000313" key="1">
    <source>
        <dbReference type="EMBL" id="KAH9522710.1"/>
    </source>
</evidence>
<keyword evidence="2" id="KW-1185">Reference proteome</keyword>
<reference evidence="1" key="1">
    <citation type="submission" date="2013-05" db="EMBL/GenBank/DDBJ databases">
        <authorList>
            <person name="Yim A.K.Y."/>
            <person name="Chan T.F."/>
            <person name="Ji K.M."/>
            <person name="Liu X.Y."/>
            <person name="Zhou J.W."/>
            <person name="Li R.Q."/>
            <person name="Yang K.Y."/>
            <person name="Li J."/>
            <person name="Li M."/>
            <person name="Law P.T.W."/>
            <person name="Wu Y.L."/>
            <person name="Cai Z.L."/>
            <person name="Qin H."/>
            <person name="Bao Y."/>
            <person name="Leung R.K.K."/>
            <person name="Ng P.K.S."/>
            <person name="Zou J."/>
            <person name="Zhong X.J."/>
            <person name="Ran P.X."/>
            <person name="Zhong N.S."/>
            <person name="Liu Z.G."/>
            <person name="Tsui S.K.W."/>
        </authorList>
    </citation>
    <scope>NUCLEOTIDE SEQUENCE</scope>
    <source>
        <strain evidence="1">Derf</strain>
        <tissue evidence="1">Whole organism</tissue>
    </source>
</reference>
<evidence type="ECO:0000313" key="2">
    <source>
        <dbReference type="Proteomes" id="UP000790347"/>
    </source>
</evidence>
<accession>A0A922I780</accession>
<gene>
    <name evidence="1" type="ORF">DERF_006274</name>
</gene>
<reference evidence="1" key="2">
    <citation type="journal article" date="2022" name="Res Sq">
        <title>Comparative Genomics Reveals Insights into the Divergent Evolution of Astigmatic Mites and Household Pest Adaptations.</title>
        <authorList>
            <person name="Xiong Q."/>
            <person name="Wan A.T.-Y."/>
            <person name="Liu X.-Y."/>
            <person name="Fung C.S.-H."/>
            <person name="Xiao X."/>
            <person name="Malainual N."/>
            <person name="Hou J."/>
            <person name="Wang L."/>
            <person name="Wang M."/>
            <person name="Yang K."/>
            <person name="Cui Y."/>
            <person name="Leung E."/>
            <person name="Nong W."/>
            <person name="Shin S.-K."/>
            <person name="Au S."/>
            <person name="Jeong K.Y."/>
            <person name="Chew F.T."/>
            <person name="Hui J."/>
            <person name="Leung T.F."/>
            <person name="Tungtrongchitr A."/>
            <person name="Zhong N."/>
            <person name="Liu Z."/>
            <person name="Tsui S."/>
        </authorList>
    </citation>
    <scope>NUCLEOTIDE SEQUENCE</scope>
    <source>
        <strain evidence="1">Derf</strain>
        <tissue evidence="1">Whole organism</tissue>
    </source>
</reference>
<dbReference type="EMBL" id="ASGP02000002">
    <property type="protein sequence ID" value="KAH9522710.1"/>
    <property type="molecule type" value="Genomic_DNA"/>
</dbReference>
<sequence>MFHFIYQSMNLSILKNKYLTIAIDIERRDWKLKKIPNIKANITGLVHLQKKTSCVGHYYSVTFNHHPQSLSKEISRLQQL</sequence>
<name>A0A922I780_DERFA</name>
<comment type="caution">
    <text evidence="1">The sequence shown here is derived from an EMBL/GenBank/DDBJ whole genome shotgun (WGS) entry which is preliminary data.</text>
</comment>
<dbReference type="Proteomes" id="UP000790347">
    <property type="component" value="Unassembled WGS sequence"/>
</dbReference>
<dbReference type="AlphaFoldDB" id="A0A922I780"/>
<organism evidence="1 2">
    <name type="scientific">Dermatophagoides farinae</name>
    <name type="common">American house dust mite</name>
    <dbReference type="NCBI Taxonomy" id="6954"/>
    <lineage>
        <taxon>Eukaryota</taxon>
        <taxon>Metazoa</taxon>
        <taxon>Ecdysozoa</taxon>
        <taxon>Arthropoda</taxon>
        <taxon>Chelicerata</taxon>
        <taxon>Arachnida</taxon>
        <taxon>Acari</taxon>
        <taxon>Acariformes</taxon>
        <taxon>Sarcoptiformes</taxon>
        <taxon>Astigmata</taxon>
        <taxon>Psoroptidia</taxon>
        <taxon>Analgoidea</taxon>
        <taxon>Pyroglyphidae</taxon>
        <taxon>Dermatophagoidinae</taxon>
        <taxon>Dermatophagoides</taxon>
    </lineage>
</organism>